<evidence type="ECO:0000313" key="3">
    <source>
        <dbReference type="Proteomes" id="UP001058974"/>
    </source>
</evidence>
<keyword evidence="3" id="KW-1185">Reference proteome</keyword>
<protein>
    <submittedName>
        <fullName evidence="2">Uncharacterized protein</fullName>
    </submittedName>
</protein>
<evidence type="ECO:0000313" key="2">
    <source>
        <dbReference type="EMBL" id="KAI5400613.1"/>
    </source>
</evidence>
<name>A0A9D5AAF9_PEA</name>
<accession>A0A9D5AAF9</accession>
<sequence length="256" mass="29180">MGIGWYSMMHLLAALSYRKQNPDDFVDDYYSRHKYAPCYDFSVSPINGQDMWHEVQTDELQPLVYKNGPGRLRNVRNREYGDDGARKRRPNVAYKCKKFDKFGHNAMSCKSQTQDPNSLKRKRKPKAGQAGVEPKNNKANATNMQTDASLVDFDAGHVDVDVVAPCQAESSVVQTSQADSNVVETSQIEPKQKKIQKPVVNLRKRENERLKLKLFQKPIIGASSNSDQHYSLTEHDEGTMIQEKLLLDLIQSWMCV</sequence>
<comment type="caution">
    <text evidence="2">The sequence shown here is derived from an EMBL/GenBank/DDBJ whole genome shotgun (WGS) entry which is preliminary data.</text>
</comment>
<proteinExistence type="predicted"/>
<reference evidence="2 3" key="1">
    <citation type="journal article" date="2022" name="Nat. Genet.">
        <title>Improved pea reference genome and pan-genome highlight genomic features and evolutionary characteristics.</title>
        <authorList>
            <person name="Yang T."/>
            <person name="Liu R."/>
            <person name="Luo Y."/>
            <person name="Hu S."/>
            <person name="Wang D."/>
            <person name="Wang C."/>
            <person name="Pandey M.K."/>
            <person name="Ge S."/>
            <person name="Xu Q."/>
            <person name="Li N."/>
            <person name="Li G."/>
            <person name="Huang Y."/>
            <person name="Saxena R.K."/>
            <person name="Ji Y."/>
            <person name="Li M."/>
            <person name="Yan X."/>
            <person name="He Y."/>
            <person name="Liu Y."/>
            <person name="Wang X."/>
            <person name="Xiang C."/>
            <person name="Varshney R.K."/>
            <person name="Ding H."/>
            <person name="Gao S."/>
            <person name="Zong X."/>
        </authorList>
    </citation>
    <scope>NUCLEOTIDE SEQUENCE [LARGE SCALE GENOMIC DNA]</scope>
    <source>
        <strain evidence="2 3">cv. Zhongwan 6</strain>
    </source>
</reference>
<evidence type="ECO:0000256" key="1">
    <source>
        <dbReference type="SAM" id="MobiDB-lite"/>
    </source>
</evidence>
<dbReference type="Proteomes" id="UP001058974">
    <property type="component" value="Chromosome 6"/>
</dbReference>
<dbReference type="Gramene" id="Psat06G0548300-T1">
    <property type="protein sequence ID" value="KAI5400613.1"/>
    <property type="gene ID" value="KIW84_065483"/>
</dbReference>
<organism evidence="2 3">
    <name type="scientific">Pisum sativum</name>
    <name type="common">Garden pea</name>
    <name type="synonym">Lathyrus oleraceus</name>
    <dbReference type="NCBI Taxonomy" id="3888"/>
    <lineage>
        <taxon>Eukaryota</taxon>
        <taxon>Viridiplantae</taxon>
        <taxon>Streptophyta</taxon>
        <taxon>Embryophyta</taxon>
        <taxon>Tracheophyta</taxon>
        <taxon>Spermatophyta</taxon>
        <taxon>Magnoliopsida</taxon>
        <taxon>eudicotyledons</taxon>
        <taxon>Gunneridae</taxon>
        <taxon>Pentapetalae</taxon>
        <taxon>rosids</taxon>
        <taxon>fabids</taxon>
        <taxon>Fabales</taxon>
        <taxon>Fabaceae</taxon>
        <taxon>Papilionoideae</taxon>
        <taxon>50 kb inversion clade</taxon>
        <taxon>NPAAA clade</taxon>
        <taxon>Hologalegina</taxon>
        <taxon>IRL clade</taxon>
        <taxon>Fabeae</taxon>
        <taxon>Lathyrus</taxon>
    </lineage>
</organism>
<gene>
    <name evidence="2" type="ORF">KIW84_065483</name>
</gene>
<feature type="region of interest" description="Disordered" evidence="1">
    <location>
        <begin position="107"/>
        <end position="140"/>
    </location>
</feature>
<dbReference type="EMBL" id="JAMSHJ010000006">
    <property type="protein sequence ID" value="KAI5400613.1"/>
    <property type="molecule type" value="Genomic_DNA"/>
</dbReference>
<feature type="compositionally biased region" description="Polar residues" evidence="1">
    <location>
        <begin position="108"/>
        <end position="117"/>
    </location>
</feature>
<dbReference type="AlphaFoldDB" id="A0A9D5AAF9"/>